<dbReference type="SUPFAM" id="SSF51161">
    <property type="entry name" value="Trimeric LpxA-like enzymes"/>
    <property type="match status" value="1"/>
</dbReference>
<reference evidence="4" key="1">
    <citation type="journal article" date="2021" name="PeerJ">
        <title>Analysis of 44 Vibrio anguillarum genomes reveals high genetic diversity.</title>
        <authorList>
            <person name="Hansen M.J."/>
            <person name="Dalsgaard I."/>
        </authorList>
    </citation>
    <scope>NUCLEOTIDE SEQUENCE</scope>
    <source>
        <strain evidence="4">850617-1/1</strain>
    </source>
</reference>
<dbReference type="InterPro" id="IPR018357">
    <property type="entry name" value="Hexapep_transf_CS"/>
</dbReference>
<sequence>RSQSLNPTLIIGNNVGIGWQTTIAVGTQVILEDNVRIAGRAFLCGYPGHPVDPEARARGEAETDDQIGLIHLKRDVWLGTNVCVMRNVTIGEGTIVAAGSVVTHDLPAFVLATGSPARVVKSLKLGESHA</sequence>
<dbReference type="InterPro" id="IPR011004">
    <property type="entry name" value="Trimer_LpxA-like_sf"/>
</dbReference>
<dbReference type="Pfam" id="PF00132">
    <property type="entry name" value="Hexapep"/>
    <property type="match status" value="1"/>
</dbReference>
<accession>A0AAW4BMV7</accession>
<dbReference type="Gene3D" id="2.160.10.10">
    <property type="entry name" value="Hexapeptide repeat proteins"/>
    <property type="match status" value="1"/>
</dbReference>
<dbReference type="EMBL" id="SCLC01001292">
    <property type="protein sequence ID" value="MBF4437747.1"/>
    <property type="molecule type" value="Genomic_DNA"/>
</dbReference>
<evidence type="ECO:0000256" key="2">
    <source>
        <dbReference type="ARBA" id="ARBA00022737"/>
    </source>
</evidence>
<dbReference type="InterPro" id="IPR051159">
    <property type="entry name" value="Hexapeptide_acetyltransf"/>
</dbReference>
<keyword evidence="3 4" id="KW-0012">Acyltransferase</keyword>
<dbReference type="PROSITE" id="PS00101">
    <property type="entry name" value="HEXAPEP_TRANSFERASES"/>
    <property type="match status" value="1"/>
</dbReference>
<proteinExistence type="predicted"/>
<gene>
    <name evidence="4" type="ORF">ERJ77_25345</name>
</gene>
<evidence type="ECO:0000256" key="1">
    <source>
        <dbReference type="ARBA" id="ARBA00022679"/>
    </source>
</evidence>
<dbReference type="AlphaFoldDB" id="A0AAW4BMV7"/>
<dbReference type="InterPro" id="IPR001451">
    <property type="entry name" value="Hexapep"/>
</dbReference>
<name>A0AAW4BMV7_VIBAN</name>
<dbReference type="GO" id="GO:0016746">
    <property type="term" value="F:acyltransferase activity"/>
    <property type="evidence" value="ECO:0007669"/>
    <property type="project" value="UniProtKB-KW"/>
</dbReference>
<protein>
    <submittedName>
        <fullName evidence="4">Acyltransferase</fullName>
    </submittedName>
</protein>
<organism evidence="4 5">
    <name type="scientific">Vibrio anguillarum</name>
    <name type="common">Listonella anguillarum</name>
    <dbReference type="NCBI Taxonomy" id="55601"/>
    <lineage>
        <taxon>Bacteria</taxon>
        <taxon>Pseudomonadati</taxon>
        <taxon>Pseudomonadota</taxon>
        <taxon>Gammaproteobacteria</taxon>
        <taxon>Vibrionales</taxon>
        <taxon>Vibrionaceae</taxon>
        <taxon>Vibrio</taxon>
    </lineage>
</organism>
<feature type="non-terminal residue" evidence="4">
    <location>
        <position position="1"/>
    </location>
</feature>
<evidence type="ECO:0000313" key="4">
    <source>
        <dbReference type="EMBL" id="MBF4437747.1"/>
    </source>
</evidence>
<dbReference type="CDD" id="cd04647">
    <property type="entry name" value="LbH_MAT_like"/>
    <property type="match status" value="1"/>
</dbReference>
<evidence type="ECO:0000313" key="5">
    <source>
        <dbReference type="Proteomes" id="UP000786185"/>
    </source>
</evidence>
<dbReference type="Proteomes" id="UP000786185">
    <property type="component" value="Unassembled WGS sequence"/>
</dbReference>
<comment type="caution">
    <text evidence="4">The sequence shown here is derived from an EMBL/GenBank/DDBJ whole genome shotgun (WGS) entry which is preliminary data.</text>
</comment>
<keyword evidence="2" id="KW-0677">Repeat</keyword>
<dbReference type="PANTHER" id="PTHR23416">
    <property type="entry name" value="SIALIC ACID SYNTHASE-RELATED"/>
    <property type="match status" value="1"/>
</dbReference>
<evidence type="ECO:0000256" key="3">
    <source>
        <dbReference type="ARBA" id="ARBA00023315"/>
    </source>
</evidence>
<keyword evidence="1" id="KW-0808">Transferase</keyword>